<dbReference type="InterPro" id="IPR051867">
    <property type="entry name" value="Angio_Inhib/Adhesion_GPCR"/>
</dbReference>
<sequence>VTIEVVDNPQMEIEMDLAKESRNDWSLSSEEWPGHKKLFWPLFWEYRDSSQEGPGQGSLEENGEDLSYEGEDSLLSGVGADWNRRWKGWDSMDNY</sequence>
<dbReference type="PANTHER" id="PTHR10239">
    <property type="entry name" value="ISTHMIN-2"/>
    <property type="match status" value="1"/>
</dbReference>
<keyword evidence="4" id="KW-1015">Disulfide bond</keyword>
<evidence type="ECO:0000256" key="1">
    <source>
        <dbReference type="ARBA" id="ARBA00004613"/>
    </source>
</evidence>
<dbReference type="GO" id="GO:0005576">
    <property type="term" value="C:extracellular region"/>
    <property type="evidence" value="ECO:0007669"/>
    <property type="project" value="UniProtKB-SubCell"/>
</dbReference>
<evidence type="ECO:0000256" key="4">
    <source>
        <dbReference type="ARBA" id="ARBA00023157"/>
    </source>
</evidence>
<evidence type="ECO:0000313" key="6">
    <source>
        <dbReference type="Proteomes" id="UP001529510"/>
    </source>
</evidence>
<dbReference type="AlphaFoldDB" id="A0ABD0P884"/>
<evidence type="ECO:0000256" key="3">
    <source>
        <dbReference type="ARBA" id="ARBA00022729"/>
    </source>
</evidence>
<feature type="non-terminal residue" evidence="5">
    <location>
        <position position="95"/>
    </location>
</feature>
<dbReference type="EMBL" id="JAMKFB020000017">
    <property type="protein sequence ID" value="KAL0169218.1"/>
    <property type="molecule type" value="Genomic_DNA"/>
</dbReference>
<dbReference type="PANTHER" id="PTHR10239:SF28">
    <property type="entry name" value="ISTHMIN-2"/>
    <property type="match status" value="1"/>
</dbReference>
<dbReference type="Proteomes" id="UP001529510">
    <property type="component" value="Unassembled WGS sequence"/>
</dbReference>
<comment type="caution">
    <text evidence="5">The sequence shown here is derived from an EMBL/GenBank/DDBJ whole genome shotgun (WGS) entry which is preliminary data.</text>
</comment>
<keyword evidence="3" id="KW-0732">Signal</keyword>
<name>A0ABD0P884_CIRMR</name>
<protein>
    <submittedName>
        <fullName evidence="5">Uncharacterized protein</fullName>
    </submittedName>
</protein>
<feature type="non-terminal residue" evidence="5">
    <location>
        <position position="1"/>
    </location>
</feature>
<keyword evidence="2" id="KW-0964">Secreted</keyword>
<gene>
    <name evidence="5" type="ORF">M9458_033814</name>
</gene>
<reference evidence="5 6" key="1">
    <citation type="submission" date="2024-05" db="EMBL/GenBank/DDBJ databases">
        <title>Genome sequencing and assembly of Indian major carp, Cirrhinus mrigala (Hamilton, 1822).</title>
        <authorList>
            <person name="Mohindra V."/>
            <person name="Chowdhury L.M."/>
            <person name="Lal K."/>
            <person name="Jena J.K."/>
        </authorList>
    </citation>
    <scope>NUCLEOTIDE SEQUENCE [LARGE SCALE GENOMIC DNA]</scope>
    <source>
        <strain evidence="5">CM1030</strain>
        <tissue evidence="5">Blood</tissue>
    </source>
</reference>
<keyword evidence="6" id="KW-1185">Reference proteome</keyword>
<proteinExistence type="predicted"/>
<comment type="subcellular location">
    <subcellularLocation>
        <location evidence="1">Secreted</location>
    </subcellularLocation>
</comment>
<accession>A0ABD0P884</accession>
<evidence type="ECO:0000313" key="5">
    <source>
        <dbReference type="EMBL" id="KAL0169218.1"/>
    </source>
</evidence>
<organism evidence="5 6">
    <name type="scientific">Cirrhinus mrigala</name>
    <name type="common">Mrigala</name>
    <dbReference type="NCBI Taxonomy" id="683832"/>
    <lineage>
        <taxon>Eukaryota</taxon>
        <taxon>Metazoa</taxon>
        <taxon>Chordata</taxon>
        <taxon>Craniata</taxon>
        <taxon>Vertebrata</taxon>
        <taxon>Euteleostomi</taxon>
        <taxon>Actinopterygii</taxon>
        <taxon>Neopterygii</taxon>
        <taxon>Teleostei</taxon>
        <taxon>Ostariophysi</taxon>
        <taxon>Cypriniformes</taxon>
        <taxon>Cyprinidae</taxon>
        <taxon>Labeoninae</taxon>
        <taxon>Labeonini</taxon>
        <taxon>Cirrhinus</taxon>
    </lineage>
</organism>
<evidence type="ECO:0000256" key="2">
    <source>
        <dbReference type="ARBA" id="ARBA00022525"/>
    </source>
</evidence>